<dbReference type="EMBL" id="UINC01089335">
    <property type="protein sequence ID" value="SVC40345.1"/>
    <property type="molecule type" value="Genomic_DNA"/>
</dbReference>
<accession>A0A382LXA0</accession>
<name>A0A382LXA0_9ZZZZ</name>
<evidence type="ECO:0008006" key="2">
    <source>
        <dbReference type="Google" id="ProtNLM"/>
    </source>
</evidence>
<protein>
    <recommendedName>
        <fullName evidence="2">ABM domain-containing protein</fullName>
    </recommendedName>
</protein>
<reference evidence="1" key="1">
    <citation type="submission" date="2018-05" db="EMBL/GenBank/DDBJ databases">
        <authorList>
            <person name="Lanie J.A."/>
            <person name="Ng W.-L."/>
            <person name="Kazmierczak K.M."/>
            <person name="Andrzejewski T.M."/>
            <person name="Davidsen T.M."/>
            <person name="Wayne K.J."/>
            <person name="Tettelin H."/>
            <person name="Glass J.I."/>
            <person name="Rusch D."/>
            <person name="Podicherti R."/>
            <person name="Tsui H.-C.T."/>
            <person name="Winkler M.E."/>
        </authorList>
    </citation>
    <scope>NUCLEOTIDE SEQUENCE</scope>
</reference>
<organism evidence="1">
    <name type="scientific">marine metagenome</name>
    <dbReference type="NCBI Taxonomy" id="408172"/>
    <lineage>
        <taxon>unclassified sequences</taxon>
        <taxon>metagenomes</taxon>
        <taxon>ecological metagenomes</taxon>
    </lineage>
</organism>
<dbReference type="AlphaFoldDB" id="A0A382LXA0"/>
<evidence type="ECO:0000313" key="1">
    <source>
        <dbReference type="EMBL" id="SVC40345.1"/>
    </source>
</evidence>
<proteinExistence type="predicted"/>
<gene>
    <name evidence="1" type="ORF">METZ01_LOCUS293199</name>
</gene>
<sequence>MKKLSVIRFKPKPECFDEFLENVRANSRENRTANPPTHYLMTHGDEIYAVVIRDANALQESAAQGVNWLDTQRHLLQEWNDVDRHTLPVTGDLVED</sequence>